<feature type="compositionally biased region" description="Basic and acidic residues" evidence="1">
    <location>
        <begin position="800"/>
        <end position="814"/>
    </location>
</feature>
<protein>
    <recommendedName>
        <fullName evidence="2">Fungal-type protein kinase domain-containing protein</fullName>
    </recommendedName>
</protein>
<feature type="region of interest" description="Disordered" evidence="1">
    <location>
        <begin position="62"/>
        <end position="118"/>
    </location>
</feature>
<gene>
    <name evidence="3" type="ORF">RDB_LOCUS28442</name>
</gene>
<dbReference type="Pfam" id="PF17667">
    <property type="entry name" value="Pkinase_fungal"/>
    <property type="match status" value="2"/>
</dbReference>
<feature type="compositionally biased region" description="Basic and acidic residues" evidence="1">
    <location>
        <begin position="344"/>
        <end position="355"/>
    </location>
</feature>
<feature type="compositionally biased region" description="Polar residues" evidence="1">
    <location>
        <begin position="329"/>
        <end position="341"/>
    </location>
</feature>
<proteinExistence type="predicted"/>
<feature type="compositionally biased region" description="Acidic residues" evidence="1">
    <location>
        <begin position="787"/>
        <end position="796"/>
    </location>
</feature>
<comment type="caution">
    <text evidence="3">The sequence shown here is derived from an EMBL/GenBank/DDBJ whole genome shotgun (WGS) entry which is preliminary data.</text>
</comment>
<feature type="region of interest" description="Disordered" evidence="1">
    <location>
        <begin position="783"/>
        <end position="814"/>
    </location>
</feature>
<dbReference type="PANTHER" id="PTHR38248">
    <property type="entry name" value="FUNK1 6"/>
    <property type="match status" value="1"/>
</dbReference>
<dbReference type="EMBL" id="CAJMWT010001205">
    <property type="protein sequence ID" value="CAE6387009.1"/>
    <property type="molecule type" value="Genomic_DNA"/>
</dbReference>
<dbReference type="Proteomes" id="UP000663843">
    <property type="component" value="Unassembled WGS sequence"/>
</dbReference>
<reference evidence="3" key="1">
    <citation type="submission" date="2021-01" db="EMBL/GenBank/DDBJ databases">
        <authorList>
            <person name="Kaushik A."/>
        </authorList>
    </citation>
    <scope>NUCLEOTIDE SEQUENCE</scope>
    <source>
        <strain evidence="3">AG2-2IIIB</strain>
    </source>
</reference>
<feature type="region of interest" description="Disordered" evidence="1">
    <location>
        <begin position="1"/>
        <end position="20"/>
    </location>
</feature>
<accession>A0A8H2WJC0</accession>
<dbReference type="InterPro" id="IPR040976">
    <property type="entry name" value="Pkinase_fungal"/>
</dbReference>
<name>A0A8H2WJC0_9AGAM</name>
<organism evidence="3 4">
    <name type="scientific">Rhizoctonia solani</name>
    <dbReference type="NCBI Taxonomy" id="456999"/>
    <lineage>
        <taxon>Eukaryota</taxon>
        <taxon>Fungi</taxon>
        <taxon>Dikarya</taxon>
        <taxon>Basidiomycota</taxon>
        <taxon>Agaricomycotina</taxon>
        <taxon>Agaricomycetes</taxon>
        <taxon>Cantharellales</taxon>
        <taxon>Ceratobasidiaceae</taxon>
        <taxon>Rhizoctonia</taxon>
    </lineage>
</organism>
<feature type="compositionally biased region" description="Polar residues" evidence="1">
    <location>
        <begin position="67"/>
        <end position="106"/>
    </location>
</feature>
<feature type="domain" description="Fungal-type protein kinase" evidence="2">
    <location>
        <begin position="586"/>
        <end position="713"/>
    </location>
</feature>
<feature type="domain" description="Fungal-type protein kinase" evidence="2">
    <location>
        <begin position="380"/>
        <end position="547"/>
    </location>
</feature>
<feature type="region of interest" description="Disordered" evidence="1">
    <location>
        <begin position="306"/>
        <end position="377"/>
    </location>
</feature>
<evidence type="ECO:0000313" key="3">
    <source>
        <dbReference type="EMBL" id="CAE6387009.1"/>
    </source>
</evidence>
<feature type="compositionally biased region" description="Low complexity" evidence="1">
    <location>
        <begin position="7"/>
        <end position="19"/>
    </location>
</feature>
<feature type="compositionally biased region" description="Low complexity" evidence="1">
    <location>
        <begin position="307"/>
        <end position="321"/>
    </location>
</feature>
<evidence type="ECO:0000313" key="4">
    <source>
        <dbReference type="Proteomes" id="UP000663843"/>
    </source>
</evidence>
<evidence type="ECO:0000259" key="2">
    <source>
        <dbReference type="Pfam" id="PF17667"/>
    </source>
</evidence>
<evidence type="ECO:0000256" key="1">
    <source>
        <dbReference type="SAM" id="MobiDB-lite"/>
    </source>
</evidence>
<dbReference type="PANTHER" id="PTHR38248:SF2">
    <property type="entry name" value="FUNK1 11"/>
    <property type="match status" value="1"/>
</dbReference>
<sequence>MDNFGISSSQSYTSSSSHAVSDRFGSYDEELAPFILADLRDSESCNVDQFLAVFLERCRATDPPTDPTTSRIPQSVGSSQNHSPPSDTTVTERSTGNSETTTNLTSLPPDPEGPVRFPPASHELLDPCLQQILPICGDSEIRDFIAEYQASYKEVPRYNPFVKLANRGLNCVKSFKFPGLREASALDVLFHTNDKKGVDGQGDISRFPDIVVVSLASAKRAHSNFTENRETCVQDHDSESRHQFKWADVLISAEMKWYRPTLNFEQPSTYTDTALKCSIEPIPTCDEDPGFAPLMLKHSTPIIRAVSTSSPSSNPATPHSACTSAGPRTETTSTKSVTFNFQKRRAEEDPEHDRSGAPASRKRRVDKSNNNIKDHMIKGLKQSGIRGAEMLHCSLGRRQAFGMIIIDAIVWIWWFDRQGAIQSTGINFIKDLPRFLIFLVCIQRFTITDWGFDEKLDPSSVLRHSSHKSPSSSPVELEVDGNNGKFKVNFNSDMPAFLHQVFCLKGKSTRVFEVTSDLDNKLPLVAKLYWPNQNRQHEAEIIRRAREDSDLLNYLPDVFGWHDIDSIGTRRIREELGIDANSPRPPRLLRMLVSEKLSRIIERTGNDLVFAWVQCIRCHYRVWEKHIRHLDISLGNLMIRHRIIEGKDTYFGVVNDWDLGDTDEFRTESRKDLTKTILFTSLDLLKPRPSNEQIVQRYFHDLESFLWVLFWVVLTVQDKRIVPTEKMRPWQTGVIPAGTRARKDFVFTPLEYRPCREWKHQWAMVYKLATWLRSLMMGEEGIPNENEFSDEGEISNESETFNRNEFSEEEAEERKERLRGLLEIVKSKYGDQTPSSPRIEGL</sequence>
<dbReference type="AlphaFoldDB" id="A0A8H2WJC0"/>